<evidence type="ECO:0000313" key="4">
    <source>
        <dbReference type="Proteomes" id="UP001501475"/>
    </source>
</evidence>
<dbReference type="InterPro" id="IPR009003">
    <property type="entry name" value="Peptidase_S1_PA"/>
</dbReference>
<dbReference type="EMBL" id="BAAAPN010000058">
    <property type="protein sequence ID" value="GAA1768617.1"/>
    <property type="molecule type" value="Genomic_DNA"/>
</dbReference>
<dbReference type="Gene3D" id="2.40.10.10">
    <property type="entry name" value="Trypsin-like serine proteases"/>
    <property type="match status" value="2"/>
</dbReference>
<evidence type="ECO:0008006" key="5">
    <source>
        <dbReference type="Google" id="ProtNLM"/>
    </source>
</evidence>
<evidence type="ECO:0000313" key="3">
    <source>
        <dbReference type="EMBL" id="GAA1768617.1"/>
    </source>
</evidence>
<proteinExistence type="predicted"/>
<organism evidence="3 4">
    <name type="scientific">Nostocoides vanveenii</name>
    <dbReference type="NCBI Taxonomy" id="330835"/>
    <lineage>
        <taxon>Bacteria</taxon>
        <taxon>Bacillati</taxon>
        <taxon>Actinomycetota</taxon>
        <taxon>Actinomycetes</taxon>
        <taxon>Micrococcales</taxon>
        <taxon>Intrasporangiaceae</taxon>
        <taxon>Nostocoides</taxon>
    </lineage>
</organism>
<protein>
    <recommendedName>
        <fullName evidence="5">Peptidase</fullName>
    </recommendedName>
</protein>
<dbReference type="SUPFAM" id="SSF50494">
    <property type="entry name" value="Trypsin-like serine proteases"/>
    <property type="match status" value="1"/>
</dbReference>
<dbReference type="Proteomes" id="UP001501475">
    <property type="component" value="Unassembled WGS sequence"/>
</dbReference>
<comment type="caution">
    <text evidence="3">The sequence shown here is derived from an EMBL/GenBank/DDBJ whole genome shotgun (WGS) entry which is preliminary data.</text>
</comment>
<sequence length="354" mass="37650">MNKTGRVLASTAGLAALAALGANAAQAGTLATGSSAGKSPVHTVSAAERGTAATMDIKDIIKVAKPMTMPKNVPSPAGSDRSSRGAEVKIAPSAAGGSTKGLSAKEAVARYDTNAGALWPLGPSANPNRQVGKLYFDTDPGPAYNWSWCTATAVNAENKSTLITAGHCVWDATNRRWYTNLQFYPGYQYGATQGVYYAKTYSTTWNYYNYGTSADDMGAVVVYPRNGVAIVNALGGHGAWFNGSTNQFRTSLGYPITDWRWPGYTANGEDARYCQGTDYYYGSGTFAGQNYLNCRMTGGASGGPWLTWVNGSWMGYVNSVNSNKGGIGAAWANVMFGPYFDNKELQVFNTVRNL</sequence>
<evidence type="ECO:0000256" key="2">
    <source>
        <dbReference type="SAM" id="SignalP"/>
    </source>
</evidence>
<feature type="signal peptide" evidence="2">
    <location>
        <begin position="1"/>
        <end position="24"/>
    </location>
</feature>
<evidence type="ECO:0000256" key="1">
    <source>
        <dbReference type="SAM" id="MobiDB-lite"/>
    </source>
</evidence>
<name>A0ABN2KX74_9MICO</name>
<accession>A0ABN2KX74</accession>
<keyword evidence="4" id="KW-1185">Reference proteome</keyword>
<feature type="region of interest" description="Disordered" evidence="1">
    <location>
        <begin position="68"/>
        <end position="99"/>
    </location>
</feature>
<dbReference type="InterPro" id="IPR043504">
    <property type="entry name" value="Peptidase_S1_PA_chymotrypsin"/>
</dbReference>
<keyword evidence="2" id="KW-0732">Signal</keyword>
<feature type="chain" id="PRO_5046844574" description="Peptidase" evidence="2">
    <location>
        <begin position="25"/>
        <end position="354"/>
    </location>
</feature>
<gene>
    <name evidence="3" type="ORF">GCM10009810_29010</name>
</gene>
<reference evidence="3 4" key="1">
    <citation type="journal article" date="2019" name="Int. J. Syst. Evol. Microbiol.">
        <title>The Global Catalogue of Microorganisms (GCM) 10K type strain sequencing project: providing services to taxonomists for standard genome sequencing and annotation.</title>
        <authorList>
            <consortium name="The Broad Institute Genomics Platform"/>
            <consortium name="The Broad Institute Genome Sequencing Center for Infectious Disease"/>
            <person name="Wu L."/>
            <person name="Ma J."/>
        </authorList>
    </citation>
    <scope>NUCLEOTIDE SEQUENCE [LARGE SCALE GENOMIC DNA]</scope>
    <source>
        <strain evidence="3 4">JCM 15591</strain>
    </source>
</reference>
<dbReference type="RefSeq" id="WP_344067528.1">
    <property type="nucleotide sequence ID" value="NZ_BAAAPN010000058.1"/>
</dbReference>